<name>A0A9N8HDM8_9STRA</name>
<feature type="compositionally biased region" description="Pro residues" evidence="1">
    <location>
        <begin position="95"/>
        <end position="114"/>
    </location>
</feature>
<organism evidence="2 3">
    <name type="scientific">Seminavis robusta</name>
    <dbReference type="NCBI Taxonomy" id="568900"/>
    <lineage>
        <taxon>Eukaryota</taxon>
        <taxon>Sar</taxon>
        <taxon>Stramenopiles</taxon>
        <taxon>Ochrophyta</taxon>
        <taxon>Bacillariophyta</taxon>
        <taxon>Bacillariophyceae</taxon>
        <taxon>Bacillariophycidae</taxon>
        <taxon>Naviculales</taxon>
        <taxon>Naviculaceae</taxon>
        <taxon>Seminavis</taxon>
    </lineage>
</organism>
<protein>
    <submittedName>
        <fullName evidence="2">Uncharacterized protein</fullName>
    </submittedName>
</protein>
<evidence type="ECO:0000313" key="2">
    <source>
        <dbReference type="EMBL" id="CAB9508962.1"/>
    </source>
</evidence>
<feature type="compositionally biased region" description="Pro residues" evidence="1">
    <location>
        <begin position="148"/>
        <end position="207"/>
    </location>
</feature>
<evidence type="ECO:0000313" key="3">
    <source>
        <dbReference type="Proteomes" id="UP001153069"/>
    </source>
</evidence>
<dbReference type="EMBL" id="CAICTM010000367">
    <property type="protein sequence ID" value="CAB9508962.1"/>
    <property type="molecule type" value="Genomic_DNA"/>
</dbReference>
<feature type="region of interest" description="Disordered" evidence="1">
    <location>
        <begin position="1"/>
        <end position="243"/>
    </location>
</feature>
<feature type="compositionally biased region" description="Basic and acidic residues" evidence="1">
    <location>
        <begin position="209"/>
        <end position="222"/>
    </location>
</feature>
<dbReference type="Proteomes" id="UP001153069">
    <property type="component" value="Unassembled WGS sequence"/>
</dbReference>
<comment type="caution">
    <text evidence="2">The sequence shown here is derived from an EMBL/GenBank/DDBJ whole genome shotgun (WGS) entry which is preliminary data.</text>
</comment>
<feature type="compositionally biased region" description="Pro residues" evidence="1">
    <location>
        <begin position="122"/>
        <end position="140"/>
    </location>
</feature>
<feature type="compositionally biased region" description="Basic and acidic residues" evidence="1">
    <location>
        <begin position="28"/>
        <end position="57"/>
    </location>
</feature>
<feature type="compositionally biased region" description="Pro residues" evidence="1">
    <location>
        <begin position="76"/>
        <end position="87"/>
    </location>
</feature>
<feature type="compositionally biased region" description="Basic and acidic residues" evidence="1">
    <location>
        <begin position="281"/>
        <end position="303"/>
    </location>
</feature>
<feature type="region of interest" description="Disordered" evidence="1">
    <location>
        <begin position="261"/>
        <end position="327"/>
    </location>
</feature>
<evidence type="ECO:0000256" key="1">
    <source>
        <dbReference type="SAM" id="MobiDB-lite"/>
    </source>
</evidence>
<keyword evidence="3" id="KW-1185">Reference proteome</keyword>
<reference evidence="2" key="1">
    <citation type="submission" date="2020-06" db="EMBL/GenBank/DDBJ databases">
        <authorList>
            <consortium name="Plant Systems Biology data submission"/>
        </authorList>
    </citation>
    <scope>NUCLEOTIDE SEQUENCE</scope>
    <source>
        <strain evidence="2">D6</strain>
    </source>
</reference>
<feature type="compositionally biased region" description="Basic and acidic residues" evidence="1">
    <location>
        <begin position="316"/>
        <end position="327"/>
    </location>
</feature>
<proteinExistence type="predicted"/>
<dbReference type="AlphaFoldDB" id="A0A9N8HDM8"/>
<feature type="region of interest" description="Disordered" evidence="1">
    <location>
        <begin position="353"/>
        <end position="553"/>
    </location>
</feature>
<gene>
    <name evidence="2" type="ORF">SEMRO_368_G128070.1</name>
</gene>
<feature type="compositionally biased region" description="Basic and acidic residues" evidence="1">
    <location>
        <begin position="1"/>
        <end position="18"/>
    </location>
</feature>
<dbReference type="OrthoDB" id="48778at2759"/>
<sequence>MSSDEKSDKVDEGHHEPPVGDVPPPPHHVKDENLPPSEHAPEHAPVEEHIHHPHEQHPPQGSPTQQNPEDPSGQEPLPPPDGQPPQHHPGHEQPPHPPPHPPYEQGPDGGPPPGHPHEHPPGHGPPPPPGYPPQGPPGARPPDGYYAPYPPPPPGYEGAPPPHHMYPPPPGHPSAPGHMPPPYPPMYPPHYHPHYPPYPMYPPPPYGYPEHHHAPPGDRRYDQNPQGSPGGYDDDPKDGNIIPGAVTARLKTYIKPRIPSTQEVLDRRSRKNAQSRARAAKLRDRISEIESKPEAERTEEERTIYGQYEARRQRKNDRSRERALEKKEEIDRILAKPEKKRTKIEKQFLETALSAKKRKNEGDRLRRQRLKELGLSSKGTGVKPGISARGPLPPQYQAQRGGYPQDIPMSPLPTMPHHHHSPGGFGSPGMHMSFPSPSQGGQRRPPSANEGPPDPEGIETPRREGQQPLPYIPPEGEDGGGDASRVEQRRNPDGSMSISIGGNRGDGDPAAYQQGGEGESSVNISDVSHLLLNENDYGGDSGVAEQSAEKAEE</sequence>
<accession>A0A9N8HDM8</accession>